<dbReference type="InterPro" id="IPR038488">
    <property type="entry name" value="Integrase_DNA-bd_sf"/>
</dbReference>
<proteinExistence type="predicted"/>
<evidence type="ECO:0000313" key="3">
    <source>
        <dbReference type="Proteomes" id="UP000256780"/>
    </source>
</evidence>
<dbReference type="Pfam" id="PF13356">
    <property type="entry name" value="Arm-DNA-bind_3"/>
    <property type="match status" value="1"/>
</dbReference>
<dbReference type="InterPro" id="IPR025166">
    <property type="entry name" value="Integrase_DNA_bind_dom"/>
</dbReference>
<evidence type="ECO:0000259" key="1">
    <source>
        <dbReference type="Pfam" id="PF13356"/>
    </source>
</evidence>
<dbReference type="Proteomes" id="UP000256780">
    <property type="component" value="Chromosome CBM2587_a"/>
</dbReference>
<organism evidence="2 3">
    <name type="scientific">Cupriavidus taiwanensis</name>
    <dbReference type="NCBI Taxonomy" id="164546"/>
    <lineage>
        <taxon>Bacteria</taxon>
        <taxon>Pseudomonadati</taxon>
        <taxon>Pseudomonadota</taxon>
        <taxon>Betaproteobacteria</taxon>
        <taxon>Burkholderiales</taxon>
        <taxon>Burkholderiaceae</taxon>
        <taxon>Cupriavidus</taxon>
    </lineage>
</organism>
<protein>
    <recommendedName>
        <fullName evidence="1">Integrase DNA-binding domain-containing protein</fullName>
    </recommendedName>
</protein>
<sequence>MPDGRKLWRFKYVRHSGSESRLGFGVYPGVTLAQARSQRETARAIVGRSWGREAGRTPRRAHCRGELVRGRGARLARHSEE</sequence>
<evidence type="ECO:0000313" key="2">
    <source>
        <dbReference type="EMBL" id="SOY47990.1"/>
    </source>
</evidence>
<dbReference type="AlphaFoldDB" id="A0A975WY23"/>
<accession>A0A975WY23</accession>
<dbReference type="Gene3D" id="3.30.160.390">
    <property type="entry name" value="Integrase, DNA-binding domain"/>
    <property type="match status" value="1"/>
</dbReference>
<dbReference type="EMBL" id="OFSQ01000009">
    <property type="protein sequence ID" value="SOY47990.1"/>
    <property type="molecule type" value="Genomic_DNA"/>
</dbReference>
<name>A0A975WY23_9BURK</name>
<feature type="domain" description="Integrase DNA-binding" evidence="1">
    <location>
        <begin position="2"/>
        <end position="46"/>
    </location>
</feature>
<comment type="caution">
    <text evidence="2">The sequence shown here is derived from an EMBL/GenBank/DDBJ whole genome shotgun (WGS) entry which is preliminary data.</text>
</comment>
<reference evidence="2 3" key="1">
    <citation type="submission" date="2018-01" db="EMBL/GenBank/DDBJ databases">
        <authorList>
            <person name="Clerissi C."/>
        </authorList>
    </citation>
    <scope>NUCLEOTIDE SEQUENCE [LARGE SCALE GENOMIC DNA]</scope>
    <source>
        <strain evidence="2">Cupriavidus sp. LMG 19464</strain>
    </source>
</reference>
<gene>
    <name evidence="2" type="ORF">CBM2587_A170056</name>
</gene>